<dbReference type="EMBL" id="AJIL01000044">
    <property type="protein sequence ID" value="KNE99663.1"/>
    <property type="molecule type" value="Genomic_DNA"/>
</dbReference>
<dbReference type="Gene3D" id="3.30.420.10">
    <property type="entry name" value="Ribonuclease H-like superfamily/Ribonuclease H"/>
    <property type="match status" value="1"/>
</dbReference>
<dbReference type="PANTHER" id="PTHR35871">
    <property type="entry name" value="EXPRESSED PROTEIN"/>
    <property type="match status" value="1"/>
</dbReference>
<reference evidence="2" key="1">
    <citation type="submission" date="2014-03" db="EMBL/GenBank/DDBJ databases">
        <title>The Genome Sequence of Puccinia striiformis f. sp. tritici PST-78.</title>
        <authorList>
            <consortium name="The Broad Institute Genome Sequencing Platform"/>
            <person name="Cuomo C."/>
            <person name="Hulbert S."/>
            <person name="Chen X."/>
            <person name="Walker B."/>
            <person name="Young S.K."/>
            <person name="Zeng Q."/>
            <person name="Gargeya S."/>
            <person name="Fitzgerald M."/>
            <person name="Haas B."/>
            <person name="Abouelleil A."/>
            <person name="Alvarado L."/>
            <person name="Arachchi H.M."/>
            <person name="Berlin A.M."/>
            <person name="Chapman S.B."/>
            <person name="Goldberg J."/>
            <person name="Griggs A."/>
            <person name="Gujja S."/>
            <person name="Hansen M."/>
            <person name="Howarth C."/>
            <person name="Imamovic A."/>
            <person name="Larimer J."/>
            <person name="McCowan C."/>
            <person name="Montmayeur A."/>
            <person name="Murphy C."/>
            <person name="Neiman D."/>
            <person name="Pearson M."/>
            <person name="Priest M."/>
            <person name="Roberts A."/>
            <person name="Saif S."/>
            <person name="Shea T."/>
            <person name="Sisk P."/>
            <person name="Sykes S."/>
            <person name="Wortman J."/>
            <person name="Nusbaum C."/>
            <person name="Birren B."/>
        </authorList>
    </citation>
    <scope>NUCLEOTIDE SEQUENCE [LARGE SCALE GENOMIC DNA]</scope>
    <source>
        <strain evidence="2">race PST-78</strain>
    </source>
</reference>
<dbReference type="STRING" id="1165861.A0A0L0VK64"/>
<sequence>MSNIRKDAVNRSSKLIQAAEETGFFLSQEQCVNELMANKGRSPEDDPHQSVPLDSESTDSKICCWSKITSQQSDFANEQPLLQAIIEDAGHICLFLPKFHCELNPIELFWSYIKESYQKQAHTAKTFPSSKILFEEVRQSCPLITIRKYVRRTDRQLSVYREGYSGAESEALMKLYTSHRCVPRRAAMYV</sequence>
<evidence type="ECO:0000313" key="1">
    <source>
        <dbReference type="EMBL" id="KNE99663.1"/>
    </source>
</evidence>
<dbReference type="Proteomes" id="UP000054564">
    <property type="component" value="Unassembled WGS sequence"/>
</dbReference>
<protein>
    <recommendedName>
        <fullName evidence="3">Tc1-like transposase DDE domain-containing protein</fullName>
    </recommendedName>
</protein>
<evidence type="ECO:0000313" key="2">
    <source>
        <dbReference type="Proteomes" id="UP000054564"/>
    </source>
</evidence>
<comment type="caution">
    <text evidence="1">The sequence shown here is derived from an EMBL/GenBank/DDBJ whole genome shotgun (WGS) entry which is preliminary data.</text>
</comment>
<keyword evidence="2" id="KW-1185">Reference proteome</keyword>
<dbReference type="PANTHER" id="PTHR35871:SF1">
    <property type="entry name" value="CXC1-LIKE CYSTEINE CLUSTER ASSOCIATED WITH KDZ TRANSPOSASES DOMAIN-CONTAINING PROTEIN"/>
    <property type="match status" value="1"/>
</dbReference>
<dbReference type="InterPro" id="IPR036397">
    <property type="entry name" value="RNaseH_sf"/>
</dbReference>
<dbReference type="GO" id="GO:0003676">
    <property type="term" value="F:nucleic acid binding"/>
    <property type="evidence" value="ECO:0007669"/>
    <property type="project" value="InterPro"/>
</dbReference>
<name>A0A0L0VK64_9BASI</name>
<accession>A0A0L0VK64</accession>
<gene>
    <name evidence="1" type="ORF">PSTG_07156</name>
</gene>
<dbReference type="AlphaFoldDB" id="A0A0L0VK64"/>
<proteinExistence type="predicted"/>
<evidence type="ECO:0008006" key="3">
    <source>
        <dbReference type="Google" id="ProtNLM"/>
    </source>
</evidence>
<organism evidence="1 2">
    <name type="scientific">Puccinia striiformis f. sp. tritici PST-78</name>
    <dbReference type="NCBI Taxonomy" id="1165861"/>
    <lineage>
        <taxon>Eukaryota</taxon>
        <taxon>Fungi</taxon>
        <taxon>Dikarya</taxon>
        <taxon>Basidiomycota</taxon>
        <taxon>Pucciniomycotina</taxon>
        <taxon>Pucciniomycetes</taxon>
        <taxon>Pucciniales</taxon>
        <taxon>Pucciniaceae</taxon>
        <taxon>Puccinia</taxon>
    </lineage>
</organism>